<keyword evidence="7" id="KW-0677">Repeat</keyword>
<feature type="domain" description="Cadherin" evidence="20">
    <location>
        <begin position="466"/>
        <end position="558"/>
    </location>
</feature>
<dbReference type="FunFam" id="2.60.120.200:FF:000040">
    <property type="entry name" value="neural-cadherin isoform X1"/>
    <property type="match status" value="1"/>
</dbReference>
<feature type="domain" description="Cadherin" evidence="20">
    <location>
        <begin position="775"/>
        <end position="874"/>
    </location>
</feature>
<keyword evidence="4 17" id="KW-0812">Transmembrane</keyword>
<keyword evidence="11 17" id="KW-0472">Membrane</keyword>
<keyword evidence="12 15" id="KW-1015">Disulfide bond</keyword>
<dbReference type="PROSITE" id="PS00010">
    <property type="entry name" value="ASX_HYDROXYL"/>
    <property type="match status" value="1"/>
</dbReference>
<feature type="domain" description="Cadherin" evidence="20">
    <location>
        <begin position="1204"/>
        <end position="1310"/>
    </location>
</feature>
<feature type="domain" description="EGF-like" evidence="19">
    <location>
        <begin position="1998"/>
        <end position="2037"/>
    </location>
</feature>
<feature type="domain" description="Laminin G" evidence="18">
    <location>
        <begin position="2284"/>
        <end position="2463"/>
    </location>
</feature>
<dbReference type="InterPro" id="IPR013320">
    <property type="entry name" value="ConA-like_dom_sf"/>
</dbReference>
<organism evidence="21 22">
    <name type="scientific">Gambusia affinis</name>
    <name type="common">Western mosquitofish</name>
    <name type="synonym">Heterandria affinis</name>
    <dbReference type="NCBI Taxonomy" id="33528"/>
    <lineage>
        <taxon>Eukaryota</taxon>
        <taxon>Metazoa</taxon>
        <taxon>Chordata</taxon>
        <taxon>Craniata</taxon>
        <taxon>Vertebrata</taxon>
        <taxon>Euteleostomi</taxon>
        <taxon>Actinopterygii</taxon>
        <taxon>Neopterygii</taxon>
        <taxon>Teleostei</taxon>
        <taxon>Neoteleostei</taxon>
        <taxon>Acanthomorphata</taxon>
        <taxon>Ovalentaria</taxon>
        <taxon>Atherinomorphae</taxon>
        <taxon>Cyprinodontiformes</taxon>
        <taxon>Poeciliidae</taxon>
        <taxon>Poeciliinae</taxon>
        <taxon>Gambusia</taxon>
    </lineage>
</organism>
<sequence>MVSSRLYSEAGAVSTIYAVSLAKIVRRGSQDASLSGVLNNQRPRPGFSDRLILSNPYTVACFPIKPVQQPLLLLPGTNLLFALVCVGIPVRLRAVRDCLPRDVFLWKDIEKRSMDHLHQSPTHREMERGMKDGRRDGRSPQKAVSGEKEQRRQKESQLRNIVPPACPGSSSGSPLGGTCSEHVTRKASRKRLNQPPQLAPLDMEQQQLYPEPLLDNQTSHSIFNRKRRNQWGPDWYLNKVKLTITDVNDNVPEWNMKPYPYLAVVSSEAVAGTFVYQLLAIDGDEGKSGEVEYFLSDGGDGCFAVDKKTGQVVTTGLILQREREYLLSVVALDGLGSHSAPAMLSVVAGARAPQFTNTSYAISIPENTPEGQPFLVVLAISFQKEQISYSLLINPSSLFSIQQDTGEISLTRTLDYESDQRRYLLMVRASEEPGSLSAATEVQVLITDENDCVPEFLQSIYSVDGVPETVTTATSLLQVLATDCDSGLNAELTYYTLSPDFSISPHGTVFPARRLDYERPNHLYEFVVMAVDSGDEPHSGTATVRVRMANVNDEAPEFSQPVYRTFVSEDAGPNTLVATVLAKDPDGDSITYSITAGNEEGNFVIDSQKGLIRLRSTPLPKLQGLEYVLNVTATDDNASGGPHSLTSTARVVVGVDDVNNNKPIFEQCQQYREQASVLENQPAGTFVLQVHAVDADEGANGKVKYGLMHRDSAMPAFRIHPDTGVIVTARHFDRERQREYSITVTATDWAEEPLIGICQLTIQILDQNDNSPKFENLRYEYFLREDTLVGTSFLRVAAHDDDFGTNAAVTYSMSVEQPEYLRVNPVNGWVYVNQPISQRTYITRDIIATDGGNRNTSVELAVTITNVKNQPPQWEKDSYNVVIPENTARDTPIVTIKATSQLGDPRVTYNLEDGMVPETNMPVRFYLSPNREDGSASILVSEPLDYEVTPFFSLRIRAQNVAAVPLAAFTRVYVNITDVNDNVPFFTSSIYEASVTEGAQIGTSVLQVSAHDKDLGLNGEITYSLLSDSSGDHNFFRIDPQNGIIYTEAVFDREARSSYLLEVQSEDGQESARPGKNKQPNTDTAYVRVFISDVNDNKPVFAQRLYEVAVDENADVGLTIVTVSATDEDEGANAKLRYQITSGNKGGAFDIEPEVGTIFIAQSLDYEKQKRYKLLVLASDGKWEDYSAVVVTIVNKNDEAPVFSMNEYYGSVTEELDGSPVFVLQVTATDPDKDADQGAIRYSIHGQGAESHFMINDITGEMYAQRTMDREERAVWRFVVMATDEEGEGLTGFTDVIINVWDINDNAPTFVCAPDNCHSSVAENSPPGTFVVEMTAVDLDDAAVGQNAILTYRITDNAQNSDSANLFTIDSSTGTISVAAEGLDRELADSHHLVVEARDGGGMTGTATVTVVVTDVNDHVPKFSEDWCGARVPESTLEDSSLLELSAVDPDDGRYGQLAFSVVAGDAEQRFYIVSHKLEQKSTLRLKKKLDFENPDEQRFNLTIKVEDSNFANFIHCMILVEDENDNAPVFSPSSHLLSSVPEDVPVGTSIIQVVATDSDSGLNGDVFYSILPHSDPYGHFTVNRGGVVTVTKSLDRETVAGYELVVIATDRGTPALTGSVTVHLPLLDMNDNGPELEMLYSPVLWENGPAPQVVYLNGSSTLLHVVDKDTSEHGPPFLISLPSVYSSDFHLQDHGNGSATLTTLRRFDRERQSEYHLPVVMIDSGLPPITATSTLTITIGDHNDNAHQAGEKDVYVHSRKGRMGNAALGKVYAPDPDDWDNKTYSLETSAAKYFSVNQSSGMLTVRQNTPPGSYWLRVGVSDGVWPDVISGVRVHIRELEEKAILSSASLRLTGITAREFIDSNVEGKSRLEAFWDFLSETLSVRPGTINIFSVADREARTVDIHFYVLTDNGYLRPEKLHSVLAAHKRKLQSLLRVNVSQVQVDECVRTDCKTSGGCYTQLSVSDSPNLIDFGALSLASVKVTSSAVCGCAAREMAHRTCSYYPTNPCLNGGTCVDSQNGYRCHCPPQLEGPDCQQTRLSFLGNGYAWFPPIRPCFDSHLSLEFMTEEDDGLLLYAGPLATLLPGDNEDYIAIELIGGTPSLKINHGSGTLVLQLTNVGVSDRRWHRLDVRSNSKEVRFTLDRCSSAIVMEAEGVDSWAMTEDRSSCEIRGVTPNRDKYLNVSHVLQLGGINENISYEYPQLQHKHYSGCIRDLIVDSKLYDLGSPAESSNTLPGCGLIDNHCTDLEQLPSCGKRGRCHAEWGSFSCLCEKGFTGPHCDQVTPEFSFDGRSHVQLRLLWSLPARRTRVQVGVRTRALTGVILSLLSQEQSEYLRLEVTQGLLAVFYNLGDGDYNISLPYHRLDDGEWHEVELDRFGREFTLRLDRGGGRLEITASPGQSQEIIIDPSVVMLGNSFPSGHNRSFFGCLRDVRFNGRSVPLDQDQHSEELQMLVSSQGVSVGCFSDACRKHHCSPPLVCLDLWRQHDCRCPPGHMTRETSSGRACIYTLCASRPCRHGTCVAHSPSRYSCHCSEGYRGRHCEVALAVFHSEDSSSLSLSSMFAISICVMAFLVLMLGLFLYSCWRRHKGLKEGVYHVSAHHGEWEDIRENVLNYDEEGGGEQDQNAFNMVELQRSLQPSPAQSLRYSYPQNTSSYPQTKLSQDNNKKGMSNGNGNAAIALRLAIPPSEAETLSSPLTFRRSQRAFSFSSQDLARYLCEVIRDMEHTEDPGTLTTPRRPSGKEHNLSSVRSLSSLSASQGSEVKLHAAQIIRMDTFKTLRAVMCDLRGDSKTADSQKDKLKESRGQLKCEKNGSDNDPRQLLCFDFSVRVCDLSLSH</sequence>
<dbReference type="Proteomes" id="UP000250572">
    <property type="component" value="Unassembled WGS sequence"/>
</dbReference>
<keyword evidence="15" id="KW-0245">EGF-like domain</keyword>
<evidence type="ECO:0000256" key="10">
    <source>
        <dbReference type="ARBA" id="ARBA00022989"/>
    </source>
</evidence>
<dbReference type="FunFam" id="2.60.40.60:FF:000022">
    <property type="entry name" value="Cadherin 2"/>
    <property type="match status" value="1"/>
</dbReference>
<comment type="subcellular location">
    <subcellularLocation>
        <location evidence="2">Cell membrane</location>
    </subcellularLocation>
    <subcellularLocation>
        <location evidence="1">Membrane</location>
        <topology evidence="1">Single-pass membrane protein</topology>
    </subcellularLocation>
</comment>
<evidence type="ECO:0000256" key="1">
    <source>
        <dbReference type="ARBA" id="ARBA00004167"/>
    </source>
</evidence>
<feature type="transmembrane region" description="Helical" evidence="17">
    <location>
        <begin position="2561"/>
        <end position="2581"/>
    </location>
</feature>
<keyword evidence="8 14" id="KW-0106">Calcium</keyword>
<feature type="disulfide bond" evidence="15">
    <location>
        <begin position="2271"/>
        <end position="2280"/>
    </location>
</feature>
<feature type="compositionally biased region" description="Low complexity" evidence="16">
    <location>
        <begin position="167"/>
        <end position="177"/>
    </location>
</feature>
<feature type="domain" description="Cadherin" evidence="20">
    <location>
        <begin position="1533"/>
        <end position="1637"/>
    </location>
</feature>
<dbReference type="SMART" id="SM00179">
    <property type="entry name" value="EGF_CA"/>
    <property type="match status" value="3"/>
</dbReference>
<feature type="region of interest" description="Disordered" evidence="16">
    <location>
        <begin position="2726"/>
        <end position="2752"/>
    </location>
</feature>
<gene>
    <name evidence="21" type="ORF">CCH79_00010088</name>
</gene>
<dbReference type="GO" id="GO:0007156">
    <property type="term" value="P:homophilic cell adhesion via plasma membrane adhesion molecules"/>
    <property type="evidence" value="ECO:0007669"/>
    <property type="project" value="InterPro"/>
</dbReference>
<dbReference type="GO" id="GO:0009653">
    <property type="term" value="P:anatomical structure morphogenesis"/>
    <property type="evidence" value="ECO:0007669"/>
    <property type="project" value="UniProtKB-ARBA"/>
</dbReference>
<feature type="domain" description="Cadherin" evidence="20">
    <location>
        <begin position="559"/>
        <end position="665"/>
    </location>
</feature>
<dbReference type="PROSITE" id="PS01186">
    <property type="entry name" value="EGF_2"/>
    <property type="match status" value="2"/>
</dbReference>
<feature type="disulfide bond" evidence="15">
    <location>
        <begin position="2532"/>
        <end position="2541"/>
    </location>
</feature>
<dbReference type="Pfam" id="PF00028">
    <property type="entry name" value="Cadherin"/>
    <property type="match status" value="13"/>
</dbReference>
<dbReference type="InterPro" id="IPR015919">
    <property type="entry name" value="Cadherin-like_sf"/>
</dbReference>
<dbReference type="InterPro" id="IPR000152">
    <property type="entry name" value="EGF-type_Asp/Asn_hydroxyl_site"/>
</dbReference>
<dbReference type="FunFam" id="2.60.40.60:FF:000119">
    <property type="entry name" value="neural-cadherin isoform X1"/>
    <property type="match status" value="1"/>
</dbReference>
<dbReference type="GO" id="GO:0045296">
    <property type="term" value="F:cadherin binding"/>
    <property type="evidence" value="ECO:0007669"/>
    <property type="project" value="TreeGrafter"/>
</dbReference>
<dbReference type="FunFam" id="2.10.25.10:FF:000562">
    <property type="entry name" value="Neural-cadherin"/>
    <property type="match status" value="1"/>
</dbReference>
<evidence type="ECO:0000259" key="19">
    <source>
        <dbReference type="PROSITE" id="PS50026"/>
    </source>
</evidence>
<dbReference type="FunFam" id="2.60.120.200:FF:000215">
    <property type="entry name" value="Si:dkey-22o22.2"/>
    <property type="match status" value="1"/>
</dbReference>
<evidence type="ECO:0000256" key="8">
    <source>
        <dbReference type="ARBA" id="ARBA00022837"/>
    </source>
</evidence>
<evidence type="ECO:0000256" key="9">
    <source>
        <dbReference type="ARBA" id="ARBA00022889"/>
    </source>
</evidence>
<evidence type="ECO:0000256" key="16">
    <source>
        <dbReference type="SAM" id="MobiDB-lite"/>
    </source>
</evidence>
<dbReference type="SUPFAM" id="SSF57196">
    <property type="entry name" value="EGF/Laminin"/>
    <property type="match status" value="1"/>
</dbReference>
<dbReference type="PROSITE" id="PS50268">
    <property type="entry name" value="CADHERIN_2"/>
    <property type="match status" value="14"/>
</dbReference>
<dbReference type="GO" id="GO:0008013">
    <property type="term" value="F:beta-catenin binding"/>
    <property type="evidence" value="ECO:0007669"/>
    <property type="project" value="TreeGrafter"/>
</dbReference>
<dbReference type="InterPro" id="IPR000742">
    <property type="entry name" value="EGF"/>
</dbReference>
<dbReference type="InterPro" id="IPR001881">
    <property type="entry name" value="EGF-like_Ca-bd_dom"/>
</dbReference>
<keyword evidence="3" id="KW-1003">Cell membrane</keyword>
<dbReference type="InterPro" id="IPR039808">
    <property type="entry name" value="Cadherin"/>
</dbReference>
<dbReference type="Gene3D" id="2.10.25.10">
    <property type="entry name" value="Laminin"/>
    <property type="match status" value="3"/>
</dbReference>
<feature type="domain" description="Cadherin" evidence="20">
    <location>
        <begin position="1102"/>
        <end position="1203"/>
    </location>
</feature>
<dbReference type="Gene3D" id="2.60.120.200">
    <property type="match status" value="2"/>
</dbReference>
<feature type="domain" description="Cadherin" evidence="20">
    <location>
        <begin position="1637"/>
        <end position="1756"/>
    </location>
</feature>
<keyword evidence="5" id="KW-0479">Metal-binding</keyword>
<dbReference type="PANTHER" id="PTHR24027:SF432">
    <property type="entry name" value="EGF-LIKE DOMAIN-CONTAINING PROTEIN"/>
    <property type="match status" value="1"/>
</dbReference>
<dbReference type="PANTHER" id="PTHR24027">
    <property type="entry name" value="CADHERIN-23"/>
    <property type="match status" value="1"/>
</dbReference>
<evidence type="ECO:0000313" key="22">
    <source>
        <dbReference type="Proteomes" id="UP000250572"/>
    </source>
</evidence>
<evidence type="ECO:0000259" key="18">
    <source>
        <dbReference type="PROSITE" id="PS50025"/>
    </source>
</evidence>
<feature type="domain" description="EGF-like" evidence="19">
    <location>
        <begin position="2506"/>
        <end position="2542"/>
    </location>
</feature>
<dbReference type="PROSITE" id="PS00232">
    <property type="entry name" value="CADHERIN_1"/>
    <property type="match status" value="7"/>
</dbReference>
<dbReference type="GO" id="GO:0016342">
    <property type="term" value="C:catenin complex"/>
    <property type="evidence" value="ECO:0007669"/>
    <property type="project" value="TreeGrafter"/>
</dbReference>
<dbReference type="PRINTS" id="PR00205">
    <property type="entry name" value="CADHERIN"/>
</dbReference>
<dbReference type="EMBL" id="NHOQ01001396">
    <property type="protein sequence ID" value="PWA24866.1"/>
    <property type="molecule type" value="Genomic_DNA"/>
</dbReference>
<dbReference type="InterPro" id="IPR056370">
    <property type="entry name" value="Shg-like_Ig-like"/>
</dbReference>
<dbReference type="FunFam" id="2.10.25.10:FF:000765">
    <property type="entry name" value="neural-cadherin-like isoform X2"/>
    <property type="match status" value="1"/>
</dbReference>
<feature type="region of interest" description="Disordered" evidence="16">
    <location>
        <begin position="116"/>
        <end position="200"/>
    </location>
</feature>
<dbReference type="SMART" id="SM00181">
    <property type="entry name" value="EGF"/>
    <property type="match status" value="4"/>
</dbReference>
<evidence type="ECO:0000256" key="11">
    <source>
        <dbReference type="ARBA" id="ARBA00023136"/>
    </source>
</evidence>
<evidence type="ECO:0000256" key="17">
    <source>
        <dbReference type="SAM" id="Phobius"/>
    </source>
</evidence>
<feature type="domain" description="Cadherin" evidence="20">
    <location>
        <begin position="875"/>
        <end position="986"/>
    </location>
</feature>
<dbReference type="CDD" id="cd00054">
    <property type="entry name" value="EGF_CA"/>
    <property type="match status" value="3"/>
</dbReference>
<dbReference type="PROSITE" id="PS50026">
    <property type="entry name" value="EGF_3"/>
    <property type="match status" value="3"/>
</dbReference>
<evidence type="ECO:0000256" key="2">
    <source>
        <dbReference type="ARBA" id="ARBA00004236"/>
    </source>
</evidence>
<dbReference type="CDD" id="cd00110">
    <property type="entry name" value="LamG"/>
    <property type="match status" value="2"/>
</dbReference>
<evidence type="ECO:0000256" key="15">
    <source>
        <dbReference type="PROSITE-ProRule" id="PRU00076"/>
    </source>
</evidence>
<dbReference type="SUPFAM" id="SSF49899">
    <property type="entry name" value="Concanavalin A-like lectins/glucanases"/>
    <property type="match status" value="2"/>
</dbReference>
<evidence type="ECO:0008006" key="23">
    <source>
        <dbReference type="Google" id="ProtNLM"/>
    </source>
</evidence>
<dbReference type="Pfam" id="PF24811">
    <property type="entry name" value="Ig_Shg"/>
    <property type="match status" value="1"/>
</dbReference>
<dbReference type="Pfam" id="PF02210">
    <property type="entry name" value="Laminin_G_2"/>
    <property type="match status" value="2"/>
</dbReference>
<name>A0A315VZH0_GAMAF</name>
<comment type="caution">
    <text evidence="21">The sequence shown here is derived from an EMBL/GenBank/DDBJ whole genome shotgun (WGS) entry which is preliminary data.</text>
</comment>
<protein>
    <recommendedName>
        <fullName evidence="23">Neural-cadherin-like</fullName>
    </recommendedName>
</protein>
<feature type="domain" description="Laminin G" evidence="18">
    <location>
        <begin position="2038"/>
        <end position="2245"/>
    </location>
</feature>
<feature type="compositionally biased region" description="Polar residues" evidence="16">
    <location>
        <begin position="2640"/>
        <end position="2663"/>
    </location>
</feature>
<dbReference type="GO" id="GO:0016477">
    <property type="term" value="P:cell migration"/>
    <property type="evidence" value="ECO:0007669"/>
    <property type="project" value="TreeGrafter"/>
</dbReference>
<feature type="domain" description="Cadherin" evidence="20">
    <location>
        <begin position="1430"/>
        <end position="1531"/>
    </location>
</feature>
<comment type="caution">
    <text evidence="15">Lacks conserved residue(s) required for the propagation of feature annotation.</text>
</comment>
<dbReference type="FunFam" id="2.60.40.60:FF:000157">
    <property type="entry name" value="Neural-cadherin"/>
    <property type="match status" value="1"/>
</dbReference>
<evidence type="ECO:0000256" key="14">
    <source>
        <dbReference type="PROSITE-ProRule" id="PRU00043"/>
    </source>
</evidence>
<dbReference type="FunFam" id="2.60.40.60:FF:000136">
    <property type="entry name" value="Neural-cadherin"/>
    <property type="match status" value="1"/>
</dbReference>
<feature type="compositionally biased region" description="Basic and acidic residues" evidence="16">
    <location>
        <begin position="116"/>
        <end position="157"/>
    </location>
</feature>
<dbReference type="InterPro" id="IPR001791">
    <property type="entry name" value="Laminin_G"/>
</dbReference>
<dbReference type="FunFam" id="2.60.40.60:FF:000232">
    <property type="entry name" value="Neural-cadherin"/>
    <property type="match status" value="1"/>
</dbReference>
<dbReference type="FunFam" id="2.60.40.60:FF:000299">
    <property type="entry name" value="Predicted protein"/>
    <property type="match status" value="1"/>
</dbReference>
<keyword evidence="22" id="KW-1185">Reference proteome</keyword>
<evidence type="ECO:0000256" key="4">
    <source>
        <dbReference type="ARBA" id="ARBA00022692"/>
    </source>
</evidence>
<dbReference type="FunFam" id="2.60.40.60:FF:000230">
    <property type="entry name" value="Si:dkey-22o22.2"/>
    <property type="match status" value="1"/>
</dbReference>
<dbReference type="Pfam" id="PF00008">
    <property type="entry name" value="EGF"/>
    <property type="match status" value="1"/>
</dbReference>
<feature type="disulfide bond" evidence="15">
    <location>
        <begin position="2027"/>
        <end position="2036"/>
    </location>
</feature>
<keyword evidence="6" id="KW-0732">Signal</keyword>
<dbReference type="InterPro" id="IPR020894">
    <property type="entry name" value="Cadherin_CS"/>
</dbReference>
<dbReference type="FunFam" id="2.60.40.60:FF:000035">
    <property type="entry name" value="Protocadherin Fat 3"/>
    <property type="match status" value="1"/>
</dbReference>
<feature type="domain" description="Cadherin" evidence="20">
    <location>
        <begin position="669"/>
        <end position="774"/>
    </location>
</feature>
<evidence type="ECO:0000259" key="20">
    <source>
        <dbReference type="PROSITE" id="PS50268"/>
    </source>
</evidence>
<evidence type="ECO:0000256" key="7">
    <source>
        <dbReference type="ARBA" id="ARBA00022737"/>
    </source>
</evidence>
<evidence type="ECO:0000256" key="5">
    <source>
        <dbReference type="ARBA" id="ARBA00022723"/>
    </source>
</evidence>
<keyword evidence="9" id="KW-0130">Cell adhesion</keyword>
<dbReference type="FunFam" id="2.60.40.60:FF:000125">
    <property type="entry name" value="Neural-cadherin"/>
    <property type="match status" value="1"/>
</dbReference>
<dbReference type="Gene3D" id="2.60.40.60">
    <property type="entry name" value="Cadherins"/>
    <property type="match status" value="15"/>
</dbReference>
<dbReference type="STRING" id="33528.ENSGAFP00000032466"/>
<evidence type="ECO:0000313" key="21">
    <source>
        <dbReference type="EMBL" id="PWA24866.1"/>
    </source>
</evidence>
<dbReference type="SMART" id="SM00112">
    <property type="entry name" value="CA"/>
    <property type="match status" value="14"/>
</dbReference>
<feature type="region of interest" description="Disordered" evidence="16">
    <location>
        <begin position="2789"/>
        <end position="2813"/>
    </location>
</feature>
<dbReference type="SMART" id="SM00282">
    <property type="entry name" value="LamG"/>
    <property type="match status" value="2"/>
</dbReference>
<dbReference type="FunFam" id="2.60.40.60:FF:000234">
    <property type="entry name" value="Si:dkey-22o22.2"/>
    <property type="match status" value="1"/>
</dbReference>
<feature type="domain" description="Cadherin" evidence="20">
    <location>
        <begin position="257"/>
        <end position="355"/>
    </location>
</feature>
<dbReference type="CDD" id="cd11304">
    <property type="entry name" value="Cadherin_repeat"/>
    <property type="match status" value="14"/>
</dbReference>
<feature type="domain" description="Cadherin" evidence="20">
    <location>
        <begin position="987"/>
        <end position="1101"/>
    </location>
</feature>
<feature type="domain" description="Cadherin" evidence="20">
    <location>
        <begin position="1313"/>
        <end position="1423"/>
    </location>
</feature>
<dbReference type="SUPFAM" id="SSF49313">
    <property type="entry name" value="Cadherin-like"/>
    <property type="match status" value="15"/>
</dbReference>
<evidence type="ECO:0000256" key="3">
    <source>
        <dbReference type="ARBA" id="ARBA00022475"/>
    </source>
</evidence>
<dbReference type="InterPro" id="IPR002126">
    <property type="entry name" value="Cadherin-like_dom"/>
</dbReference>
<reference evidence="21 22" key="1">
    <citation type="journal article" date="2018" name="G3 (Bethesda)">
        <title>A High-Quality Reference Genome for the Invasive Mosquitofish Gambusia affinis Using a Chicago Library.</title>
        <authorList>
            <person name="Hoffberg S.L."/>
            <person name="Troendle N.J."/>
            <person name="Glenn T.C."/>
            <person name="Mahmud O."/>
            <person name="Louha S."/>
            <person name="Chalopin D."/>
            <person name="Bennetzen J.L."/>
            <person name="Mauricio R."/>
        </authorList>
    </citation>
    <scope>NUCLEOTIDE SEQUENCE [LARGE SCALE GENOMIC DNA]</scope>
    <source>
        <strain evidence="21">NE01/NJP1002.9</strain>
        <tissue evidence="21">Muscle</tissue>
    </source>
</reference>
<dbReference type="FunFam" id="2.60.40.60:FF:000033">
    <property type="entry name" value="FAT atypical cadherin 1"/>
    <property type="match status" value="1"/>
</dbReference>
<dbReference type="PROSITE" id="PS00022">
    <property type="entry name" value="EGF_1"/>
    <property type="match status" value="3"/>
</dbReference>
<proteinExistence type="predicted"/>
<keyword evidence="13" id="KW-0325">Glycoprotein</keyword>
<feature type="disulfide bond" evidence="15">
    <location>
        <begin position="2510"/>
        <end position="2520"/>
    </location>
</feature>
<feature type="domain" description="Cadherin" evidence="20">
    <location>
        <begin position="356"/>
        <end position="456"/>
    </location>
</feature>
<evidence type="ECO:0000256" key="6">
    <source>
        <dbReference type="ARBA" id="ARBA00022729"/>
    </source>
</evidence>
<evidence type="ECO:0000256" key="12">
    <source>
        <dbReference type="ARBA" id="ARBA00023157"/>
    </source>
</evidence>
<evidence type="ECO:0000256" key="13">
    <source>
        <dbReference type="ARBA" id="ARBA00023180"/>
    </source>
</evidence>
<feature type="domain" description="EGF-like" evidence="19">
    <location>
        <begin position="2241"/>
        <end position="2281"/>
    </location>
</feature>
<keyword evidence="10 17" id="KW-1133">Transmembrane helix</keyword>
<accession>A0A315VZH0</accession>
<dbReference type="FunFam" id="2.60.40.60:FF:000196">
    <property type="entry name" value="Si:dkey-22o22.2"/>
    <property type="match status" value="1"/>
</dbReference>
<feature type="region of interest" description="Disordered" evidence="16">
    <location>
        <begin position="2640"/>
        <end position="2673"/>
    </location>
</feature>
<dbReference type="PROSITE" id="PS50025">
    <property type="entry name" value="LAM_G_DOMAIN"/>
    <property type="match status" value="2"/>
</dbReference>
<dbReference type="GO" id="GO:0005509">
    <property type="term" value="F:calcium ion binding"/>
    <property type="evidence" value="ECO:0007669"/>
    <property type="project" value="UniProtKB-UniRule"/>
</dbReference>